<proteinExistence type="predicted"/>
<keyword evidence="2" id="KW-1185">Reference proteome</keyword>
<evidence type="ECO:0000313" key="1">
    <source>
        <dbReference type="EMBL" id="PHQ37867.1"/>
    </source>
</evidence>
<sequence>AVEAGEIVRFDGETAVEPTATEDAAALVVLAPTTDE</sequence>
<name>A0A2G1WFT2_9EURY</name>
<accession>A0A2G1WFT2</accession>
<feature type="non-terminal residue" evidence="1">
    <location>
        <position position="1"/>
    </location>
</feature>
<dbReference type="Proteomes" id="UP000222824">
    <property type="component" value="Unassembled WGS sequence"/>
</dbReference>
<gene>
    <name evidence="1" type="ORF">DJ69_15170</name>
</gene>
<dbReference type="AlphaFoldDB" id="A0A2G1WFT2"/>
<dbReference type="EMBL" id="NHOA01000139">
    <property type="protein sequence ID" value="PHQ37867.1"/>
    <property type="molecule type" value="Genomic_DNA"/>
</dbReference>
<protein>
    <submittedName>
        <fullName evidence="1">Cupin</fullName>
    </submittedName>
</protein>
<organism evidence="1 2">
    <name type="scientific">Halorubrum persicum</name>
    <dbReference type="NCBI Taxonomy" id="1383844"/>
    <lineage>
        <taxon>Archaea</taxon>
        <taxon>Methanobacteriati</taxon>
        <taxon>Methanobacteriota</taxon>
        <taxon>Stenosarchaea group</taxon>
        <taxon>Halobacteria</taxon>
        <taxon>Halobacteriales</taxon>
        <taxon>Haloferacaceae</taxon>
        <taxon>Halorubrum</taxon>
    </lineage>
</organism>
<comment type="caution">
    <text evidence="1">The sequence shown here is derived from an EMBL/GenBank/DDBJ whole genome shotgun (WGS) entry which is preliminary data.</text>
</comment>
<evidence type="ECO:0000313" key="2">
    <source>
        <dbReference type="Proteomes" id="UP000222824"/>
    </source>
</evidence>
<reference evidence="1 2" key="1">
    <citation type="journal article" date="2014" name="Front. Microbiol.">
        <title>Population and genomic analysis of the genus Halorubrum.</title>
        <authorList>
            <person name="Fullmer M.S."/>
            <person name="Soucy S.M."/>
            <person name="Swithers K.S."/>
            <person name="Makkay A.M."/>
            <person name="Wheeler R."/>
            <person name="Ventosa A."/>
            <person name="Gogarten J.P."/>
            <person name="Papke R.T."/>
        </authorList>
    </citation>
    <scope>NUCLEOTIDE SEQUENCE [LARGE SCALE GENOMIC DNA]</scope>
    <source>
        <strain evidence="1 2">C49</strain>
    </source>
</reference>